<evidence type="ECO:0000256" key="4">
    <source>
        <dbReference type="ARBA" id="ARBA00023163"/>
    </source>
</evidence>
<accession>A0ABS4TJ45</accession>
<evidence type="ECO:0000256" key="5">
    <source>
        <dbReference type="ARBA" id="ARBA00024937"/>
    </source>
</evidence>
<dbReference type="SUPFAM" id="SSF46785">
    <property type="entry name" value="Winged helix' DNA-binding domain"/>
    <property type="match status" value="1"/>
</dbReference>
<dbReference type="InterPro" id="IPR036390">
    <property type="entry name" value="WH_DNA-bd_sf"/>
</dbReference>
<keyword evidence="4" id="KW-0804">Transcription</keyword>
<dbReference type="InterPro" id="IPR036388">
    <property type="entry name" value="WH-like_DNA-bd_sf"/>
</dbReference>
<dbReference type="SUPFAM" id="SSF100950">
    <property type="entry name" value="NagB/RpiA/CoA transferase-like"/>
    <property type="match status" value="1"/>
</dbReference>
<dbReference type="Pfam" id="PF00455">
    <property type="entry name" value="DeoRC"/>
    <property type="match status" value="1"/>
</dbReference>
<keyword evidence="2" id="KW-0678">Repressor</keyword>
<dbReference type="PANTHER" id="PTHR30363:SF4">
    <property type="entry name" value="GLYCEROL-3-PHOSPHATE REGULON REPRESSOR"/>
    <property type="match status" value="1"/>
</dbReference>
<dbReference type="Gene3D" id="3.40.50.1360">
    <property type="match status" value="1"/>
</dbReference>
<dbReference type="Pfam" id="PF08220">
    <property type="entry name" value="HTH_DeoR"/>
    <property type="match status" value="1"/>
</dbReference>
<comment type="function">
    <text evidence="5">Repressor of the lactose catabolism operon. Galactose-6-phosphate is the inducer.</text>
</comment>
<proteinExistence type="predicted"/>
<keyword evidence="3" id="KW-0805">Transcription regulation</keyword>
<evidence type="ECO:0000256" key="1">
    <source>
        <dbReference type="ARBA" id="ARBA00021390"/>
    </source>
</evidence>
<name>A0ABS4TJ45_9PSEU</name>
<keyword evidence="8" id="KW-1185">Reference proteome</keyword>
<reference evidence="7 8" key="1">
    <citation type="submission" date="2021-03" db="EMBL/GenBank/DDBJ databases">
        <title>Sequencing the genomes of 1000 actinobacteria strains.</title>
        <authorList>
            <person name="Klenk H.-P."/>
        </authorList>
    </citation>
    <scope>NUCLEOTIDE SEQUENCE [LARGE SCALE GENOMIC DNA]</scope>
    <source>
        <strain evidence="7 8">DSM 46670</strain>
    </source>
</reference>
<dbReference type="InterPro" id="IPR014036">
    <property type="entry name" value="DeoR-like_C"/>
</dbReference>
<dbReference type="PANTHER" id="PTHR30363">
    <property type="entry name" value="HTH-TYPE TRANSCRIPTIONAL REGULATOR SRLR-RELATED"/>
    <property type="match status" value="1"/>
</dbReference>
<dbReference type="Proteomes" id="UP001519332">
    <property type="component" value="Unassembled WGS sequence"/>
</dbReference>
<dbReference type="InterPro" id="IPR050313">
    <property type="entry name" value="Carb_Metab_HTH_regulators"/>
</dbReference>
<sequence length="255" mass="27654">MNVYAVERQSWLVEHARAEGRIDVNDVAQLLDVAPETVRRDLNTLERHGLVRRVHGGAVPVERLGFEGALVTRATTRTEEKSQIARAALAHLDNVESIFLDEGTTAAAVAELLEPQRPLTVVTSALPIACRLAEQPNLTVMILGGRVRGHTLGAVDQWATRMLEDLVIDLALVGTNGITVAHGLTCPDSAVAAVKRRAIASSRRAILLADHSKFGADSSVRFADVRDIEMVVTDRGTPESELRSLRRLGIEVVQA</sequence>
<dbReference type="InterPro" id="IPR037171">
    <property type="entry name" value="NagB/RpiA_transferase-like"/>
</dbReference>
<comment type="caution">
    <text evidence="7">The sequence shown here is derived from an EMBL/GenBank/DDBJ whole genome shotgun (WGS) entry which is preliminary data.</text>
</comment>
<dbReference type="RefSeq" id="WP_307855232.1">
    <property type="nucleotide sequence ID" value="NZ_JAGINW010000001.1"/>
</dbReference>
<dbReference type="PROSITE" id="PS51000">
    <property type="entry name" value="HTH_DEOR_2"/>
    <property type="match status" value="1"/>
</dbReference>
<dbReference type="InterPro" id="IPR001034">
    <property type="entry name" value="DeoR_HTH"/>
</dbReference>
<dbReference type="SMART" id="SM00420">
    <property type="entry name" value="HTH_DEOR"/>
    <property type="match status" value="1"/>
</dbReference>
<gene>
    <name evidence="7" type="ORF">JOF56_004836</name>
</gene>
<feature type="domain" description="HTH deoR-type" evidence="6">
    <location>
        <begin position="5"/>
        <end position="60"/>
    </location>
</feature>
<protein>
    <recommendedName>
        <fullName evidence="1">Lactose phosphotransferase system repressor</fullName>
    </recommendedName>
</protein>
<evidence type="ECO:0000313" key="8">
    <source>
        <dbReference type="Proteomes" id="UP001519332"/>
    </source>
</evidence>
<dbReference type="EMBL" id="JAGINW010000001">
    <property type="protein sequence ID" value="MBP2324451.1"/>
    <property type="molecule type" value="Genomic_DNA"/>
</dbReference>
<dbReference type="SMART" id="SM01134">
    <property type="entry name" value="DeoRC"/>
    <property type="match status" value="1"/>
</dbReference>
<dbReference type="PRINTS" id="PR00037">
    <property type="entry name" value="HTHLACR"/>
</dbReference>
<organism evidence="7 8">
    <name type="scientific">Kibdelosporangium banguiense</name>
    <dbReference type="NCBI Taxonomy" id="1365924"/>
    <lineage>
        <taxon>Bacteria</taxon>
        <taxon>Bacillati</taxon>
        <taxon>Actinomycetota</taxon>
        <taxon>Actinomycetes</taxon>
        <taxon>Pseudonocardiales</taxon>
        <taxon>Pseudonocardiaceae</taxon>
        <taxon>Kibdelosporangium</taxon>
    </lineage>
</organism>
<evidence type="ECO:0000256" key="3">
    <source>
        <dbReference type="ARBA" id="ARBA00023015"/>
    </source>
</evidence>
<evidence type="ECO:0000259" key="6">
    <source>
        <dbReference type="PROSITE" id="PS51000"/>
    </source>
</evidence>
<dbReference type="Gene3D" id="1.10.10.10">
    <property type="entry name" value="Winged helix-like DNA-binding domain superfamily/Winged helix DNA-binding domain"/>
    <property type="match status" value="1"/>
</dbReference>
<evidence type="ECO:0000313" key="7">
    <source>
        <dbReference type="EMBL" id="MBP2324451.1"/>
    </source>
</evidence>
<evidence type="ECO:0000256" key="2">
    <source>
        <dbReference type="ARBA" id="ARBA00022491"/>
    </source>
</evidence>